<evidence type="ECO:0000256" key="7">
    <source>
        <dbReference type="ARBA" id="ARBA00022490"/>
    </source>
</evidence>
<dbReference type="Gene3D" id="3.30.1340.10">
    <property type="entry name" value="HPr-like"/>
    <property type="match status" value="1"/>
</dbReference>
<evidence type="ECO:0000256" key="13">
    <source>
        <dbReference type="ARBA" id="ARBA00022842"/>
    </source>
</evidence>
<dbReference type="InterPro" id="IPR002114">
    <property type="entry name" value="PTS_HPr_Ser_P_site"/>
</dbReference>
<evidence type="ECO:0000256" key="11">
    <source>
        <dbReference type="ARBA" id="ARBA00022723"/>
    </source>
</evidence>
<dbReference type="Pfam" id="PF02896">
    <property type="entry name" value="PEP-utilizers_C"/>
    <property type="match status" value="1"/>
</dbReference>
<dbReference type="PANTHER" id="PTHR46244">
    <property type="entry name" value="PHOSPHOENOLPYRUVATE-PROTEIN PHOSPHOTRANSFERASE"/>
    <property type="match status" value="1"/>
</dbReference>
<evidence type="ECO:0000259" key="14">
    <source>
        <dbReference type="PROSITE" id="PS51093"/>
    </source>
</evidence>
<dbReference type="Gene3D" id="1.10.274.10">
    <property type="entry name" value="PtsI, HPr-binding domain"/>
    <property type="match status" value="1"/>
</dbReference>
<dbReference type="SUPFAM" id="SSF51261">
    <property type="entry name" value="Duplicated hybrid motif"/>
    <property type="match status" value="1"/>
</dbReference>
<dbReference type="EMBL" id="LR700248">
    <property type="protein sequence ID" value="VVH83730.1"/>
    <property type="molecule type" value="Genomic_DNA"/>
</dbReference>
<keyword evidence="8" id="KW-0762">Sugar transport</keyword>
<dbReference type="EC" id="2.7.3.9" evidence="5"/>
<name>A0A5E5R7H3_PSEAI</name>
<dbReference type="PROSITE" id="PS51093">
    <property type="entry name" value="PTS_EIIA_TYPE_1"/>
    <property type="match status" value="1"/>
</dbReference>
<dbReference type="InterPro" id="IPR036618">
    <property type="entry name" value="PtsI_HPr-bd_sf"/>
</dbReference>
<keyword evidence="10" id="KW-0598">Phosphotransferase system</keyword>
<evidence type="ECO:0000259" key="15">
    <source>
        <dbReference type="PROSITE" id="PS51350"/>
    </source>
</evidence>
<dbReference type="Gene3D" id="3.20.20.60">
    <property type="entry name" value="Phosphoenolpyruvate-binding domains"/>
    <property type="match status" value="1"/>
</dbReference>
<evidence type="ECO:0000256" key="1">
    <source>
        <dbReference type="ARBA" id="ARBA00000683"/>
    </source>
</evidence>
<keyword evidence="16" id="KW-0670">Pyruvate</keyword>
<dbReference type="GO" id="GO:0016301">
    <property type="term" value="F:kinase activity"/>
    <property type="evidence" value="ECO:0007669"/>
    <property type="project" value="UniProtKB-KW"/>
</dbReference>
<dbReference type="InterPro" id="IPR036637">
    <property type="entry name" value="Phosphohistidine_dom_sf"/>
</dbReference>
<dbReference type="InterPro" id="IPR011055">
    <property type="entry name" value="Dup_hybrid_motif"/>
</dbReference>
<comment type="subcellular location">
    <subcellularLocation>
        <location evidence="3">Cytoplasm</location>
    </subcellularLocation>
</comment>
<dbReference type="InterPro" id="IPR001127">
    <property type="entry name" value="PTS_EIIA_1_perm"/>
</dbReference>
<evidence type="ECO:0000256" key="12">
    <source>
        <dbReference type="ARBA" id="ARBA00022777"/>
    </source>
</evidence>
<accession>A0A5E5R7H3</accession>
<dbReference type="SUPFAM" id="SSF52009">
    <property type="entry name" value="Phosphohistidine domain"/>
    <property type="match status" value="1"/>
</dbReference>
<evidence type="ECO:0000256" key="8">
    <source>
        <dbReference type="ARBA" id="ARBA00022597"/>
    </source>
</evidence>
<dbReference type="Pfam" id="PF00358">
    <property type="entry name" value="PTS_EIIA_1"/>
    <property type="match status" value="1"/>
</dbReference>
<dbReference type="InterPro" id="IPR023151">
    <property type="entry name" value="PEP_util_CS"/>
</dbReference>
<dbReference type="InterPro" id="IPR000121">
    <property type="entry name" value="PEP_util_C"/>
</dbReference>
<dbReference type="Gene3D" id="3.50.30.10">
    <property type="entry name" value="Phosphohistidine domain"/>
    <property type="match status" value="1"/>
</dbReference>
<dbReference type="InterPro" id="IPR050499">
    <property type="entry name" value="PEP-utilizing_PTS_enzyme"/>
</dbReference>
<dbReference type="InterPro" id="IPR040442">
    <property type="entry name" value="Pyrv_kinase-like_dom_sf"/>
</dbReference>
<dbReference type="InterPro" id="IPR000032">
    <property type="entry name" value="HPr-like"/>
</dbReference>
<dbReference type="PROSITE" id="PS00589">
    <property type="entry name" value="PTS_HPR_SER"/>
    <property type="match status" value="1"/>
</dbReference>
<dbReference type="PROSITE" id="PS51350">
    <property type="entry name" value="PTS_HPR_DOM"/>
    <property type="match status" value="1"/>
</dbReference>
<dbReference type="NCBIfam" id="TIGR01003">
    <property type="entry name" value="PTS_HPr_family"/>
    <property type="match status" value="1"/>
</dbReference>
<feature type="domain" description="PTS EIIA type-1" evidence="14">
    <location>
        <begin position="24"/>
        <end position="128"/>
    </location>
</feature>
<keyword evidence="12" id="KW-0418">Kinase</keyword>
<evidence type="ECO:0000256" key="10">
    <source>
        <dbReference type="ARBA" id="ARBA00022683"/>
    </source>
</evidence>
<keyword evidence="13" id="KW-0460">Magnesium</keyword>
<evidence type="ECO:0000256" key="2">
    <source>
        <dbReference type="ARBA" id="ARBA00001946"/>
    </source>
</evidence>
<dbReference type="PROSITE" id="PS00742">
    <property type="entry name" value="PEP_ENZYMES_2"/>
    <property type="match status" value="1"/>
</dbReference>
<dbReference type="AlphaFoldDB" id="A0A5E5R7H3"/>
<keyword evidence="9 16" id="KW-0808">Transferase</keyword>
<dbReference type="SUPFAM" id="SSF47831">
    <property type="entry name" value="Enzyme I of the PEP:sugar phosphotransferase system HPr-binding (sub)domain"/>
    <property type="match status" value="1"/>
</dbReference>
<evidence type="ECO:0000256" key="4">
    <source>
        <dbReference type="ARBA" id="ARBA00007837"/>
    </source>
</evidence>
<dbReference type="SUPFAM" id="SSF51621">
    <property type="entry name" value="Phosphoenolpyruvate/pyruvate domain"/>
    <property type="match status" value="1"/>
</dbReference>
<evidence type="ECO:0000256" key="9">
    <source>
        <dbReference type="ARBA" id="ARBA00022679"/>
    </source>
</evidence>
<dbReference type="PRINTS" id="PR01736">
    <property type="entry name" value="PHPHTRNFRASE"/>
</dbReference>
<dbReference type="PROSITE" id="PS00369">
    <property type="entry name" value="PTS_HPR_HIS"/>
    <property type="match status" value="1"/>
</dbReference>
<dbReference type="GO" id="GO:0005737">
    <property type="term" value="C:cytoplasm"/>
    <property type="evidence" value="ECO:0007669"/>
    <property type="project" value="UniProtKB-SubCell"/>
</dbReference>
<dbReference type="Pfam" id="PF00391">
    <property type="entry name" value="PEP-utilizers"/>
    <property type="match status" value="1"/>
</dbReference>
<sequence length="840" mass="89737">MNNKNLALKAPLSGPVMPLNRVPDPVFSSGTLGEGIAIDPLNDCLHAPCAGLVSHLARTRHALSLRADNGAELLLHVGLDTVQLQGEGFEALVEEGARVIEGQPLLRFDLDRVARGSRSLITVMILTNGDGFQVRPLTTNPVEVGAPLLQLSPEKAEQRPANPAPGEGSAQRQVRGRARVAHHGGLHARPAALLRKTAQGFSSQAELHFAGQVASVDSLVGIMGLGVAEQDEVEVICRGEDSEAALGALLAALASATAGAPKDARAPSPRRAGATCGCRRYPGRRLRFARRPAVPWRGSAPSACRRMTAGIVPRNSTSPWTRPCNGCATTYREPAAGQARRRRERSGDLFRASRAAGRPGLLDAADMLIDQGVGAAHAWHRAIQAQCEILQALGNLLLAERANDLRDLEKRVLRVLLGDTAPLRVPAGAIVAAREITPSDLAPLVDAGAAGLCMAEGGATSHVAILARSKGLPCLVALGAGLLELEEGRQVVLDAGQGRLELSPDARRLEQVALQVAQREEQRRRQQADAQREALTRDGRRIEIGANVASPREAAEAFANGADGVGLLRTEFLFLERRAAPDEEEQRNAYQEVLDAMGQRKVIIRTIDVGGDKHLDYLPLPVEENPALGLRGIRLGQARPELLDQQLRALLRVEPLERCRILLPMVSEVDELRAIRGRLGELATQLGIERLPELGVMIEVPSAALLADQLAEHADFLSIGTNDLSQYALAMDRCHAGLADRIDALHPALLRLIAQTCAGAARHGRWVGVCGALASDPLATPVLIGLGVEELSVGPNLVGEIKTRVRQLDAAECRRHAQALLDLGSARAVRDACLQHWPLA</sequence>
<dbReference type="Pfam" id="PF00381">
    <property type="entry name" value="PTS-HPr"/>
    <property type="match status" value="1"/>
</dbReference>
<keyword evidence="6" id="KW-0813">Transport</keyword>
<evidence type="ECO:0000256" key="3">
    <source>
        <dbReference type="ARBA" id="ARBA00004496"/>
    </source>
</evidence>
<keyword evidence="7" id="KW-0963">Cytoplasm</keyword>
<protein>
    <recommendedName>
        <fullName evidence="5">phosphoenolpyruvate--protein phosphotransferase</fullName>
        <ecNumber evidence="5">2.7.3.9</ecNumber>
    </recommendedName>
</protein>
<dbReference type="PROSITE" id="PS00371">
    <property type="entry name" value="PTS_EIIA_TYPE_1_HIS"/>
    <property type="match status" value="1"/>
</dbReference>
<dbReference type="Gene3D" id="2.70.70.10">
    <property type="entry name" value="Glucose Permease (Domain IIA)"/>
    <property type="match status" value="1"/>
</dbReference>
<comment type="similarity">
    <text evidence="4">Belongs to the PEP-utilizing enzyme family.</text>
</comment>
<feature type="domain" description="HPr" evidence="15">
    <location>
        <begin position="173"/>
        <end position="261"/>
    </location>
</feature>
<evidence type="ECO:0000256" key="6">
    <source>
        <dbReference type="ARBA" id="ARBA00022448"/>
    </source>
</evidence>
<reference evidence="16" key="1">
    <citation type="submission" date="2019-09" db="EMBL/GenBank/DDBJ databases">
        <authorList>
            <person name="Gross C."/>
            <person name="Bohn E."/>
        </authorList>
    </citation>
    <scope>NUCLEOTIDE SEQUENCE</scope>
    <source>
        <strain evidence="16">ID40</strain>
    </source>
</reference>
<dbReference type="InterPro" id="IPR035895">
    <property type="entry name" value="HPr-like_sf"/>
</dbReference>
<dbReference type="GO" id="GO:0046872">
    <property type="term" value="F:metal ion binding"/>
    <property type="evidence" value="ECO:0007669"/>
    <property type="project" value="UniProtKB-KW"/>
</dbReference>
<evidence type="ECO:0000256" key="5">
    <source>
        <dbReference type="ARBA" id="ARBA00012232"/>
    </source>
</evidence>
<dbReference type="InterPro" id="IPR008279">
    <property type="entry name" value="PEP-util_enz_mobile_dom"/>
</dbReference>
<gene>
    <name evidence="16" type="primary">ptsI_2</name>
    <name evidence="16" type="ORF">TUEID40_04927</name>
</gene>
<dbReference type="FunFam" id="2.70.70.10:FF:000001">
    <property type="entry name" value="PTS system glucose-specific IIA component"/>
    <property type="match status" value="1"/>
</dbReference>
<dbReference type="GO" id="GO:0008965">
    <property type="term" value="F:phosphoenolpyruvate-protein phosphotransferase activity"/>
    <property type="evidence" value="ECO:0007669"/>
    <property type="project" value="UniProtKB-EC"/>
</dbReference>
<comment type="cofactor">
    <cofactor evidence="2">
        <name>Mg(2+)</name>
        <dbReference type="ChEBI" id="CHEBI:18420"/>
    </cofactor>
</comment>
<dbReference type="PANTHER" id="PTHR46244:SF6">
    <property type="entry name" value="PHOSPHOENOLPYRUVATE-PROTEIN PHOSPHOTRANSFERASE"/>
    <property type="match status" value="1"/>
</dbReference>
<dbReference type="PRINTS" id="PR00107">
    <property type="entry name" value="PHOSPHOCPHPR"/>
</dbReference>
<dbReference type="NCBIfam" id="TIGR01417">
    <property type="entry name" value="PTS_I_fam"/>
    <property type="match status" value="1"/>
</dbReference>
<keyword evidence="11" id="KW-0479">Metal-binding</keyword>
<dbReference type="GO" id="GO:0009401">
    <property type="term" value="P:phosphoenolpyruvate-dependent sugar phosphotransferase system"/>
    <property type="evidence" value="ECO:0007669"/>
    <property type="project" value="UniProtKB-KW"/>
</dbReference>
<dbReference type="InterPro" id="IPR006318">
    <property type="entry name" value="PTS_EI-like"/>
</dbReference>
<dbReference type="NCBIfam" id="TIGR00830">
    <property type="entry name" value="PTBA"/>
    <property type="match status" value="1"/>
</dbReference>
<comment type="catalytic activity">
    <reaction evidence="1">
        <text>L-histidyl-[protein] + phosphoenolpyruvate = N(pros)-phospho-L-histidyl-[protein] + pyruvate</text>
        <dbReference type="Rhea" id="RHEA:23880"/>
        <dbReference type="Rhea" id="RHEA-COMP:9745"/>
        <dbReference type="Rhea" id="RHEA-COMP:9746"/>
        <dbReference type="ChEBI" id="CHEBI:15361"/>
        <dbReference type="ChEBI" id="CHEBI:29979"/>
        <dbReference type="ChEBI" id="CHEBI:58702"/>
        <dbReference type="ChEBI" id="CHEBI:64837"/>
        <dbReference type="EC" id="2.7.3.9"/>
    </reaction>
</comment>
<dbReference type="InterPro" id="IPR015813">
    <property type="entry name" value="Pyrv/PenolPyrv_kinase-like_dom"/>
</dbReference>
<proteinExistence type="inferred from homology"/>
<evidence type="ECO:0000313" key="16">
    <source>
        <dbReference type="EMBL" id="VVH83730.1"/>
    </source>
</evidence>
<organism evidence="16">
    <name type="scientific">Pseudomonas aeruginosa</name>
    <dbReference type="NCBI Taxonomy" id="287"/>
    <lineage>
        <taxon>Bacteria</taxon>
        <taxon>Pseudomonadati</taxon>
        <taxon>Pseudomonadota</taxon>
        <taxon>Gammaproteobacteria</taxon>
        <taxon>Pseudomonadales</taxon>
        <taxon>Pseudomonadaceae</taxon>
        <taxon>Pseudomonas</taxon>
    </lineage>
</organism>
<dbReference type="SUPFAM" id="SSF55594">
    <property type="entry name" value="HPr-like"/>
    <property type="match status" value="1"/>
</dbReference>
<dbReference type="CDD" id="cd00367">
    <property type="entry name" value="PTS-HPr_like"/>
    <property type="match status" value="1"/>
</dbReference>
<dbReference type="InterPro" id="IPR001020">
    <property type="entry name" value="PTS_HPr_His_P_site"/>
</dbReference>